<organism evidence="7 8">
    <name type="scientific">Menidia menidia</name>
    <name type="common">Atlantic silverside</name>
    <dbReference type="NCBI Taxonomy" id="238744"/>
    <lineage>
        <taxon>Eukaryota</taxon>
        <taxon>Metazoa</taxon>
        <taxon>Chordata</taxon>
        <taxon>Craniata</taxon>
        <taxon>Vertebrata</taxon>
        <taxon>Euteleostomi</taxon>
        <taxon>Actinopterygii</taxon>
        <taxon>Neopterygii</taxon>
        <taxon>Teleostei</taxon>
        <taxon>Neoteleostei</taxon>
        <taxon>Acanthomorphata</taxon>
        <taxon>Ovalentaria</taxon>
        <taxon>Atherinomorphae</taxon>
        <taxon>Atheriniformes</taxon>
        <taxon>Atherinopsidae</taxon>
        <taxon>Menidiinae</taxon>
        <taxon>Menidia</taxon>
    </lineage>
</organism>
<dbReference type="PANTHER" id="PTHR11471:SF57">
    <property type="entry name" value="CD154"/>
    <property type="match status" value="1"/>
</dbReference>
<keyword evidence="3" id="KW-0202">Cytokine</keyword>
<dbReference type="GO" id="GO:0005615">
    <property type="term" value="C:extracellular space"/>
    <property type="evidence" value="ECO:0007669"/>
    <property type="project" value="UniProtKB-KW"/>
</dbReference>
<gene>
    <name evidence="7" type="ORF">MMEN_LOCUS17181</name>
</gene>
<name>A0A8S4BGZ3_9TELE</name>
<dbReference type="AlphaFoldDB" id="A0A8S4BGZ3"/>
<sequence length="262" mass="28825">MLKSAWDATDVWPLSGSLLLSTMINTGQTSVAPPPLPPRLGKSQPILIPAPHSPPGQQSKPLVQFLIAFVMVHLLLSVGGFFYLYYNNKSTSPLQENKPSAEARVGFPPPKGKAASSTLAHMVVAERSSKTGETQPSGFLQWDMNHSVRKNVNYFHNSWLTILEPGDYYVYSRVTFSKGNRKIPLASMVRLRKTETGDGKDVMMAYCSLSSNYIPDSTANMCTATQMGLIKLEKGDQLSVWVPDLSLVDYEGDATAFGMYKI</sequence>
<keyword evidence="5" id="KW-1133">Transmembrane helix</keyword>
<comment type="caution">
    <text evidence="7">The sequence shown here is derived from an EMBL/GenBank/DDBJ whole genome shotgun (WGS) entry which is preliminary data.</text>
</comment>
<reference evidence="7" key="1">
    <citation type="submission" date="2021-05" db="EMBL/GenBank/DDBJ databases">
        <authorList>
            <person name="Tigano A."/>
        </authorList>
    </citation>
    <scope>NUCLEOTIDE SEQUENCE</scope>
</reference>
<dbReference type="Pfam" id="PF00229">
    <property type="entry name" value="TNF"/>
    <property type="match status" value="1"/>
</dbReference>
<evidence type="ECO:0000256" key="4">
    <source>
        <dbReference type="ARBA" id="ARBA00023136"/>
    </source>
</evidence>
<evidence type="ECO:0000256" key="3">
    <source>
        <dbReference type="ARBA" id="ARBA00022514"/>
    </source>
</evidence>
<proteinExistence type="inferred from homology"/>
<dbReference type="PANTHER" id="PTHR11471">
    <property type="entry name" value="TUMOR NECROSIS FACTOR FAMILY MEMBER"/>
    <property type="match status" value="1"/>
</dbReference>
<evidence type="ECO:0000256" key="5">
    <source>
        <dbReference type="SAM" id="Phobius"/>
    </source>
</evidence>
<keyword evidence="5" id="KW-0812">Transmembrane</keyword>
<evidence type="ECO:0000313" key="7">
    <source>
        <dbReference type="EMBL" id="CAG5989226.1"/>
    </source>
</evidence>
<dbReference type="GO" id="GO:0006955">
    <property type="term" value="P:immune response"/>
    <property type="evidence" value="ECO:0007669"/>
    <property type="project" value="InterPro"/>
</dbReference>
<dbReference type="InterPro" id="IPR006052">
    <property type="entry name" value="TNF_dom"/>
</dbReference>
<keyword evidence="4 5" id="KW-0472">Membrane</keyword>
<evidence type="ECO:0000256" key="1">
    <source>
        <dbReference type="ARBA" id="ARBA00004370"/>
    </source>
</evidence>
<dbReference type="OrthoDB" id="8667946at2759"/>
<feature type="domain" description="THD" evidence="6">
    <location>
        <begin position="118"/>
        <end position="262"/>
    </location>
</feature>
<evidence type="ECO:0000259" key="6">
    <source>
        <dbReference type="PROSITE" id="PS50049"/>
    </source>
</evidence>
<dbReference type="InterPro" id="IPR008983">
    <property type="entry name" value="Tumour_necrosis_fac-like_dom"/>
</dbReference>
<dbReference type="SUPFAM" id="SSF49842">
    <property type="entry name" value="TNF-like"/>
    <property type="match status" value="1"/>
</dbReference>
<dbReference type="GO" id="GO:0016020">
    <property type="term" value="C:membrane"/>
    <property type="evidence" value="ECO:0007669"/>
    <property type="project" value="UniProtKB-SubCell"/>
</dbReference>
<protein>
    <submittedName>
        <fullName evidence="7">(Atlantic silverside) hypothetical protein</fullName>
    </submittedName>
</protein>
<dbReference type="Gene3D" id="2.60.120.40">
    <property type="match status" value="1"/>
</dbReference>
<dbReference type="Proteomes" id="UP000677803">
    <property type="component" value="Unassembled WGS sequence"/>
</dbReference>
<evidence type="ECO:0000256" key="2">
    <source>
        <dbReference type="ARBA" id="ARBA00008670"/>
    </source>
</evidence>
<dbReference type="PROSITE" id="PS50049">
    <property type="entry name" value="THD_2"/>
    <property type="match status" value="1"/>
</dbReference>
<accession>A0A8S4BGZ3</accession>
<dbReference type="GO" id="GO:0005125">
    <property type="term" value="F:cytokine activity"/>
    <property type="evidence" value="ECO:0007669"/>
    <property type="project" value="UniProtKB-KW"/>
</dbReference>
<comment type="similarity">
    <text evidence="2">Belongs to the tumor necrosis factor family.</text>
</comment>
<feature type="transmembrane region" description="Helical" evidence="5">
    <location>
        <begin position="62"/>
        <end position="86"/>
    </location>
</feature>
<comment type="subcellular location">
    <subcellularLocation>
        <location evidence="1">Membrane</location>
    </subcellularLocation>
</comment>
<keyword evidence="8" id="KW-1185">Reference proteome</keyword>
<dbReference type="GO" id="GO:0005164">
    <property type="term" value="F:tumor necrosis factor receptor binding"/>
    <property type="evidence" value="ECO:0007669"/>
    <property type="project" value="InterPro"/>
</dbReference>
<dbReference type="SMART" id="SM00207">
    <property type="entry name" value="TNF"/>
    <property type="match status" value="1"/>
</dbReference>
<evidence type="ECO:0000313" key="8">
    <source>
        <dbReference type="Proteomes" id="UP000677803"/>
    </source>
</evidence>
<dbReference type="EMBL" id="CAJRST010036666">
    <property type="protein sequence ID" value="CAG5989226.1"/>
    <property type="molecule type" value="Genomic_DNA"/>
</dbReference>